<keyword evidence="11" id="KW-0430">Lectin</keyword>
<evidence type="ECO:0000256" key="12">
    <source>
        <dbReference type="ARBA" id="ARBA00022741"/>
    </source>
</evidence>
<dbReference type="SUPFAM" id="SSF56112">
    <property type="entry name" value="Protein kinase-like (PK-like)"/>
    <property type="match status" value="1"/>
</dbReference>
<protein>
    <submittedName>
        <fullName evidence="26">Uncharacterized protein</fullName>
    </submittedName>
</protein>
<dbReference type="PROSITE" id="PS50011">
    <property type="entry name" value="PROTEIN_KINASE_DOM"/>
    <property type="match status" value="1"/>
</dbReference>
<evidence type="ECO:0000256" key="17">
    <source>
        <dbReference type="ARBA" id="ARBA00022840"/>
    </source>
</evidence>
<evidence type="ECO:0000256" key="21">
    <source>
        <dbReference type="ARBA" id="ARBA00048679"/>
    </source>
</evidence>
<sequence length="819" mass="86295">MSTGGNGGGVRRRRWNLYWCYVCRRALRVVVPSATSDVYCPRCFGRFLHEIDLPVPRVSPPAEDQFFQPPFLPYDGPRRWVLYTGGGGGGDYGGADVTARRRRLPSPPPAPGTRRQDGAGDGDPPPPAPAIDPGEYFAGPDLNALIDALTQDDRPGPPPAPESAIESLPTVHISPDHLPADGGSECPVCKEEFELGEAARELPCKHAYHSDCIVPWLRLHNSCPVCRQEVPPPPEPDGESPGIDGGGDDGGGGGGEPAEPPRPAMAGWDPIALLAIALRPDLNGWENSHGRSESEADDDEVAGGGVIHALTKPALDERCRWNRFGFFLFDEKIGMLARDAVLRFAVRLFIVIVVSSRSSSADDGGGGGGVDFIYQGFQHAANLTMDGSAKVLHGGALQLTNDSNRLVGHAFHVAPVRFLDDGAGGGGGVVSSFSTAFVLDIVTVGSGGGHGLAFVVAPSITLPGASPEIYLGILGPHTNGNASDHVFAVEFDTVMDLEMNDTNGNHVGVDVNSLVSVVSEPVAYYAGDGSTKVPVQLESAQQIQAWIDYDGGSSILNVTVAPATVTGAASPAAHLHQARPPADLQGEHRFAILKGVAHGLLYLHEEWEHVVVHRDVKANNVLLGAGDTGAARLGDFGLARLYEHGATPATTRVAGTLGYMAPELTFTSRATTATDVFSFGALLLEVACGRRPIEPAAGEADGDVLLVRWVRDRALDGDGGGDVLRAVDPRLEGCYDEEEARLVLWLGLMCSQARPEARPSMRQVCRYLDGEEMLQEDATPAAIFSGADSSDLFGGSFVVSMTSSSAGGTMSASSLQGGR</sequence>
<dbReference type="Gene3D" id="3.30.40.10">
    <property type="entry name" value="Zinc/RING finger domain, C3HC4 (zinc finger)"/>
    <property type="match status" value="1"/>
</dbReference>
<reference evidence="26 27" key="1">
    <citation type="journal article" date="2005" name="PLoS Biol.">
        <title>The genomes of Oryza sativa: a history of duplications.</title>
        <authorList>
            <person name="Yu J."/>
            <person name="Wang J."/>
            <person name="Lin W."/>
            <person name="Li S."/>
            <person name="Li H."/>
            <person name="Zhou J."/>
            <person name="Ni P."/>
            <person name="Dong W."/>
            <person name="Hu S."/>
            <person name="Zeng C."/>
            <person name="Zhang J."/>
            <person name="Zhang Y."/>
            <person name="Li R."/>
            <person name="Xu Z."/>
            <person name="Li S."/>
            <person name="Li X."/>
            <person name="Zheng H."/>
            <person name="Cong L."/>
            <person name="Lin L."/>
            <person name="Yin J."/>
            <person name="Geng J."/>
            <person name="Li G."/>
            <person name="Shi J."/>
            <person name="Liu J."/>
            <person name="Lv H."/>
            <person name="Li J."/>
            <person name="Wang J."/>
            <person name="Deng Y."/>
            <person name="Ran L."/>
            <person name="Shi X."/>
            <person name="Wang X."/>
            <person name="Wu Q."/>
            <person name="Li C."/>
            <person name="Ren X."/>
            <person name="Wang J."/>
            <person name="Wang X."/>
            <person name="Li D."/>
            <person name="Liu D."/>
            <person name="Zhang X."/>
            <person name="Ji Z."/>
            <person name="Zhao W."/>
            <person name="Sun Y."/>
            <person name="Zhang Z."/>
            <person name="Bao J."/>
            <person name="Han Y."/>
            <person name="Dong L."/>
            <person name="Ji J."/>
            <person name="Chen P."/>
            <person name="Wu S."/>
            <person name="Liu J."/>
            <person name="Xiao Y."/>
            <person name="Bu D."/>
            <person name="Tan J."/>
            <person name="Yang L."/>
            <person name="Ye C."/>
            <person name="Zhang J."/>
            <person name="Xu J."/>
            <person name="Zhou Y."/>
            <person name="Yu Y."/>
            <person name="Zhang B."/>
            <person name="Zhuang S."/>
            <person name="Wei H."/>
            <person name="Liu B."/>
            <person name="Lei M."/>
            <person name="Yu H."/>
            <person name="Li Y."/>
            <person name="Xu H."/>
            <person name="Wei S."/>
            <person name="He X."/>
            <person name="Fang L."/>
            <person name="Zhang Z."/>
            <person name="Zhang Y."/>
            <person name="Huang X."/>
            <person name="Su Z."/>
            <person name="Tong W."/>
            <person name="Li J."/>
            <person name="Tong Z."/>
            <person name="Li S."/>
            <person name="Ye J."/>
            <person name="Wang L."/>
            <person name="Fang L."/>
            <person name="Lei T."/>
            <person name="Chen C."/>
            <person name="Chen H."/>
            <person name="Xu Z."/>
            <person name="Li H."/>
            <person name="Huang H."/>
            <person name="Zhang F."/>
            <person name="Xu H."/>
            <person name="Li N."/>
            <person name="Zhao C."/>
            <person name="Li S."/>
            <person name="Dong L."/>
            <person name="Huang Y."/>
            <person name="Li L."/>
            <person name="Xi Y."/>
            <person name="Qi Q."/>
            <person name="Li W."/>
            <person name="Zhang B."/>
            <person name="Hu W."/>
            <person name="Zhang Y."/>
            <person name="Tian X."/>
            <person name="Jiao Y."/>
            <person name="Liang X."/>
            <person name="Jin J."/>
            <person name="Gao L."/>
            <person name="Zheng W."/>
            <person name="Hao B."/>
            <person name="Liu S."/>
            <person name="Wang W."/>
            <person name="Yuan L."/>
            <person name="Cao M."/>
            <person name="McDermott J."/>
            <person name="Samudrala R."/>
            <person name="Wang J."/>
            <person name="Wong G.K."/>
            <person name="Yang H."/>
        </authorList>
    </citation>
    <scope>NUCLEOTIDE SEQUENCE [LARGE SCALE GENOMIC DNA]</scope>
    <source>
        <strain evidence="27">cv. 93-11</strain>
    </source>
</reference>
<evidence type="ECO:0000256" key="19">
    <source>
        <dbReference type="ARBA" id="ARBA00023136"/>
    </source>
</evidence>
<evidence type="ECO:0000256" key="16">
    <source>
        <dbReference type="ARBA" id="ARBA00022833"/>
    </source>
</evidence>
<evidence type="ECO:0000313" key="27">
    <source>
        <dbReference type="Proteomes" id="UP000007015"/>
    </source>
</evidence>
<evidence type="ECO:0000256" key="9">
    <source>
        <dbReference type="ARBA" id="ARBA00022723"/>
    </source>
</evidence>
<keyword evidence="9" id="KW-0479">Metal-binding</keyword>
<feature type="region of interest" description="Disordered" evidence="23">
    <location>
        <begin position="229"/>
        <end position="264"/>
    </location>
</feature>
<keyword evidence="5" id="KW-1003">Cell membrane</keyword>
<dbReference type="EMBL" id="CM000131">
    <property type="protein sequence ID" value="EAZ00111.1"/>
    <property type="molecule type" value="Genomic_DNA"/>
</dbReference>
<dbReference type="SMART" id="SM00220">
    <property type="entry name" value="S_TKc"/>
    <property type="match status" value="1"/>
</dbReference>
<evidence type="ECO:0000256" key="11">
    <source>
        <dbReference type="ARBA" id="ARBA00022734"/>
    </source>
</evidence>
<dbReference type="Pfam" id="PF00139">
    <property type="entry name" value="Lectin_legB"/>
    <property type="match status" value="1"/>
</dbReference>
<evidence type="ECO:0000259" key="24">
    <source>
        <dbReference type="PROSITE" id="PS50011"/>
    </source>
</evidence>
<name>A2YAK0_ORYSI</name>
<keyword evidence="7" id="KW-0808">Transferase</keyword>
<keyword evidence="6" id="KW-0723">Serine/threonine-protein kinase</keyword>
<comment type="similarity">
    <text evidence="3">In the N-terminal section; belongs to the leguminous lectin family.</text>
</comment>
<keyword evidence="27" id="KW-1185">Reference proteome</keyword>
<dbReference type="FunFam" id="3.30.40.10:FF:000022">
    <property type="entry name" value="E3 ubiquitin-protein ligase RING1-like"/>
    <property type="match status" value="1"/>
</dbReference>
<keyword evidence="13 22" id="KW-0863">Zinc-finger</keyword>
<dbReference type="InterPro" id="IPR000719">
    <property type="entry name" value="Prot_kinase_dom"/>
</dbReference>
<dbReference type="SUPFAM" id="SSF57850">
    <property type="entry name" value="RING/U-box"/>
    <property type="match status" value="1"/>
</dbReference>
<evidence type="ECO:0000256" key="18">
    <source>
        <dbReference type="ARBA" id="ARBA00022989"/>
    </source>
</evidence>
<dbReference type="InterPro" id="IPR050528">
    <property type="entry name" value="L-type_Lectin-RKs"/>
</dbReference>
<proteinExistence type="inferred from homology"/>
<evidence type="ECO:0000256" key="20">
    <source>
        <dbReference type="ARBA" id="ARBA00047899"/>
    </source>
</evidence>
<evidence type="ECO:0000256" key="22">
    <source>
        <dbReference type="PROSITE-ProRule" id="PRU00175"/>
    </source>
</evidence>
<evidence type="ECO:0000256" key="23">
    <source>
        <dbReference type="SAM" id="MobiDB-lite"/>
    </source>
</evidence>
<keyword evidence="12" id="KW-0547">Nucleotide-binding</keyword>
<keyword evidence="19" id="KW-0472">Membrane</keyword>
<dbReference type="SMART" id="SM00184">
    <property type="entry name" value="RING"/>
    <property type="match status" value="1"/>
</dbReference>
<dbReference type="InterPro" id="IPR013083">
    <property type="entry name" value="Znf_RING/FYVE/PHD"/>
</dbReference>
<feature type="domain" description="RING-type" evidence="25">
    <location>
        <begin position="186"/>
        <end position="227"/>
    </location>
</feature>
<dbReference type="Pfam" id="PF14369">
    <property type="entry name" value="Zn_ribbon_19"/>
    <property type="match status" value="1"/>
</dbReference>
<keyword evidence="10" id="KW-0732">Signal</keyword>
<keyword evidence="16" id="KW-0862">Zinc</keyword>
<dbReference type="Pfam" id="PF00069">
    <property type="entry name" value="Pkinase"/>
    <property type="match status" value="1"/>
</dbReference>
<keyword evidence="15" id="KW-0833">Ubl conjugation pathway</keyword>
<comment type="catalytic activity">
    <reaction evidence="20">
        <text>L-threonyl-[protein] + ATP = O-phospho-L-threonyl-[protein] + ADP + H(+)</text>
        <dbReference type="Rhea" id="RHEA:46608"/>
        <dbReference type="Rhea" id="RHEA-COMP:11060"/>
        <dbReference type="Rhea" id="RHEA-COMP:11605"/>
        <dbReference type="ChEBI" id="CHEBI:15378"/>
        <dbReference type="ChEBI" id="CHEBI:30013"/>
        <dbReference type="ChEBI" id="CHEBI:30616"/>
        <dbReference type="ChEBI" id="CHEBI:61977"/>
        <dbReference type="ChEBI" id="CHEBI:456216"/>
        <dbReference type="EC" id="2.7.11.1"/>
    </reaction>
</comment>
<dbReference type="CDD" id="cd06899">
    <property type="entry name" value="lectin_legume_LecRK_Arcelin_ConA"/>
    <property type="match status" value="1"/>
</dbReference>
<dbReference type="GO" id="GO:0061630">
    <property type="term" value="F:ubiquitin protein ligase activity"/>
    <property type="evidence" value="ECO:0007669"/>
    <property type="project" value="UniProtKB-EC"/>
</dbReference>
<dbReference type="FunFam" id="1.10.510.10:FF:000108">
    <property type="entry name" value="L-type lectin-domain containing receptor kinase S.4"/>
    <property type="match status" value="1"/>
</dbReference>
<dbReference type="GO" id="GO:0005886">
    <property type="term" value="C:plasma membrane"/>
    <property type="evidence" value="ECO:0007669"/>
    <property type="project" value="UniProtKB-SubCell"/>
</dbReference>
<evidence type="ECO:0000256" key="5">
    <source>
        <dbReference type="ARBA" id="ARBA00022475"/>
    </source>
</evidence>
<dbReference type="Gramene" id="BGIOSGA021694-TA">
    <property type="protein sequence ID" value="BGIOSGA021694-PA"/>
    <property type="gene ID" value="BGIOSGA021694"/>
</dbReference>
<dbReference type="Gene3D" id="2.60.120.200">
    <property type="match status" value="1"/>
</dbReference>
<dbReference type="GO" id="GO:0008270">
    <property type="term" value="F:zinc ion binding"/>
    <property type="evidence" value="ECO:0007669"/>
    <property type="project" value="UniProtKB-KW"/>
</dbReference>
<comment type="catalytic activity">
    <reaction evidence="21">
        <text>L-seryl-[protein] + ATP = O-phospho-L-seryl-[protein] + ADP + H(+)</text>
        <dbReference type="Rhea" id="RHEA:17989"/>
        <dbReference type="Rhea" id="RHEA-COMP:9863"/>
        <dbReference type="Rhea" id="RHEA-COMP:11604"/>
        <dbReference type="ChEBI" id="CHEBI:15378"/>
        <dbReference type="ChEBI" id="CHEBI:29999"/>
        <dbReference type="ChEBI" id="CHEBI:30616"/>
        <dbReference type="ChEBI" id="CHEBI:83421"/>
        <dbReference type="ChEBI" id="CHEBI:456216"/>
        <dbReference type="EC" id="2.7.11.1"/>
    </reaction>
</comment>
<evidence type="ECO:0000256" key="4">
    <source>
        <dbReference type="ARBA" id="ARBA00010217"/>
    </source>
</evidence>
<gene>
    <name evidence="26" type="ORF">OsI_22117</name>
</gene>
<dbReference type="FunFam" id="2.60.120.200:FF:000112">
    <property type="entry name" value="L-type lectin-domain containing receptor kinase V.9"/>
    <property type="match status" value="1"/>
</dbReference>
<evidence type="ECO:0000256" key="7">
    <source>
        <dbReference type="ARBA" id="ARBA00022679"/>
    </source>
</evidence>
<comment type="subcellular location">
    <subcellularLocation>
        <location evidence="2">Cell membrane</location>
        <topology evidence="2">Single-pass type I membrane protein</topology>
    </subcellularLocation>
</comment>
<keyword evidence="14" id="KW-0418">Kinase</keyword>
<dbReference type="InterPro" id="IPR011009">
    <property type="entry name" value="Kinase-like_dom_sf"/>
</dbReference>
<dbReference type="GO" id="GO:0030246">
    <property type="term" value="F:carbohydrate binding"/>
    <property type="evidence" value="ECO:0007669"/>
    <property type="project" value="UniProtKB-KW"/>
</dbReference>
<evidence type="ECO:0000256" key="14">
    <source>
        <dbReference type="ARBA" id="ARBA00022777"/>
    </source>
</evidence>
<dbReference type="PANTHER" id="PTHR27007">
    <property type="match status" value="1"/>
</dbReference>
<dbReference type="InterPro" id="IPR001841">
    <property type="entry name" value="Znf_RING"/>
</dbReference>
<evidence type="ECO:0000256" key="6">
    <source>
        <dbReference type="ARBA" id="ARBA00022527"/>
    </source>
</evidence>
<dbReference type="InterPro" id="IPR039525">
    <property type="entry name" value="RNF126-like_zinc-ribbon"/>
</dbReference>
<dbReference type="InterPro" id="IPR008271">
    <property type="entry name" value="Ser/Thr_kinase_AS"/>
</dbReference>
<evidence type="ECO:0000256" key="1">
    <source>
        <dbReference type="ARBA" id="ARBA00000900"/>
    </source>
</evidence>
<evidence type="ECO:0000313" key="26">
    <source>
        <dbReference type="EMBL" id="EAZ00111.1"/>
    </source>
</evidence>
<dbReference type="CDD" id="cd16667">
    <property type="entry name" value="RING-H2_RNF126-like"/>
    <property type="match status" value="1"/>
</dbReference>
<dbReference type="SUPFAM" id="SSF49899">
    <property type="entry name" value="Concanavalin A-like lectins/glucanases"/>
    <property type="match status" value="1"/>
</dbReference>
<keyword evidence="8" id="KW-0812">Transmembrane</keyword>
<feature type="region of interest" description="Disordered" evidence="23">
    <location>
        <begin position="92"/>
        <end position="137"/>
    </location>
</feature>
<dbReference type="STRING" id="39946.A2YAK0"/>
<feature type="domain" description="Protein kinase" evidence="24">
    <location>
        <begin position="439"/>
        <end position="774"/>
    </location>
</feature>
<comment type="similarity">
    <text evidence="4">In the C-terminal section; belongs to the protein kinase superfamily. Ser/Thr protein kinase family.</text>
</comment>
<dbReference type="GO" id="GO:0004674">
    <property type="term" value="F:protein serine/threonine kinase activity"/>
    <property type="evidence" value="ECO:0007669"/>
    <property type="project" value="UniProtKB-KW"/>
</dbReference>
<dbReference type="HOGENOM" id="CLU_000288_62_3_1"/>
<accession>A2YAK0</accession>
<evidence type="ECO:0000256" key="10">
    <source>
        <dbReference type="ARBA" id="ARBA00022729"/>
    </source>
</evidence>
<dbReference type="PROSITE" id="PS50089">
    <property type="entry name" value="ZF_RING_2"/>
    <property type="match status" value="1"/>
</dbReference>
<dbReference type="PROSITE" id="PS00108">
    <property type="entry name" value="PROTEIN_KINASE_ST"/>
    <property type="match status" value="1"/>
</dbReference>
<dbReference type="InterPro" id="IPR013320">
    <property type="entry name" value="ConA-like_dom_sf"/>
</dbReference>
<organism evidence="26 27">
    <name type="scientific">Oryza sativa subsp. indica</name>
    <name type="common">Rice</name>
    <dbReference type="NCBI Taxonomy" id="39946"/>
    <lineage>
        <taxon>Eukaryota</taxon>
        <taxon>Viridiplantae</taxon>
        <taxon>Streptophyta</taxon>
        <taxon>Embryophyta</taxon>
        <taxon>Tracheophyta</taxon>
        <taxon>Spermatophyta</taxon>
        <taxon>Magnoliopsida</taxon>
        <taxon>Liliopsida</taxon>
        <taxon>Poales</taxon>
        <taxon>Poaceae</taxon>
        <taxon>BOP clade</taxon>
        <taxon>Oryzoideae</taxon>
        <taxon>Oryzeae</taxon>
        <taxon>Oryzinae</taxon>
        <taxon>Oryza</taxon>
        <taxon>Oryza sativa</taxon>
    </lineage>
</organism>
<dbReference type="OMA" id="DERCRWN"/>
<dbReference type="Pfam" id="PF13639">
    <property type="entry name" value="zf-RING_2"/>
    <property type="match status" value="1"/>
</dbReference>
<comment type="catalytic activity">
    <reaction evidence="1">
        <text>S-ubiquitinyl-[E2 ubiquitin-conjugating enzyme]-L-cysteine + [acceptor protein]-L-lysine = [E2 ubiquitin-conjugating enzyme]-L-cysteine + N(6)-ubiquitinyl-[acceptor protein]-L-lysine.</text>
        <dbReference type="EC" id="2.3.2.27"/>
    </reaction>
</comment>
<evidence type="ECO:0000256" key="13">
    <source>
        <dbReference type="ARBA" id="ARBA00022771"/>
    </source>
</evidence>
<evidence type="ECO:0000259" key="25">
    <source>
        <dbReference type="PROSITE" id="PS50089"/>
    </source>
</evidence>
<evidence type="ECO:0000256" key="8">
    <source>
        <dbReference type="ARBA" id="ARBA00022692"/>
    </source>
</evidence>
<keyword evidence="17" id="KW-0067">ATP-binding</keyword>
<evidence type="ECO:0000256" key="15">
    <source>
        <dbReference type="ARBA" id="ARBA00022786"/>
    </source>
</evidence>
<dbReference type="Proteomes" id="UP000007015">
    <property type="component" value="Chromosome 6"/>
</dbReference>
<keyword evidence="18" id="KW-1133">Transmembrane helix</keyword>
<feature type="compositionally biased region" description="Gly residues" evidence="23">
    <location>
        <begin position="243"/>
        <end position="256"/>
    </location>
</feature>
<dbReference type="Gene3D" id="1.10.510.10">
    <property type="entry name" value="Transferase(Phosphotransferase) domain 1"/>
    <property type="match status" value="1"/>
</dbReference>
<dbReference type="GO" id="GO:0005524">
    <property type="term" value="F:ATP binding"/>
    <property type="evidence" value="ECO:0007669"/>
    <property type="project" value="UniProtKB-KW"/>
</dbReference>
<dbReference type="AlphaFoldDB" id="A2YAK0"/>
<evidence type="ECO:0000256" key="2">
    <source>
        <dbReference type="ARBA" id="ARBA00004251"/>
    </source>
</evidence>
<evidence type="ECO:0000256" key="3">
    <source>
        <dbReference type="ARBA" id="ARBA00008536"/>
    </source>
</evidence>
<dbReference type="InterPro" id="IPR001220">
    <property type="entry name" value="Legume_lectin_dom"/>
</dbReference>